<proteinExistence type="predicted"/>
<accession>A0A2G4YP65</accession>
<dbReference type="Gene3D" id="3.20.20.70">
    <property type="entry name" value="Aldolase class I"/>
    <property type="match status" value="1"/>
</dbReference>
<dbReference type="Proteomes" id="UP000229730">
    <property type="component" value="Unassembled WGS sequence"/>
</dbReference>
<reference evidence="4 5" key="1">
    <citation type="submission" date="2017-10" db="EMBL/GenBank/DDBJ databases">
        <title>Frigbacter circumglobatus gen. nov. sp. nov., isolated from sediment cultured in situ.</title>
        <authorList>
            <person name="Zhao Z."/>
        </authorList>
    </citation>
    <scope>NUCLEOTIDE SEQUENCE [LARGE SCALE GENOMIC DNA]</scope>
    <source>
        <strain evidence="4 5">ZYL</strain>
    </source>
</reference>
<keyword evidence="5" id="KW-1185">Reference proteome</keyword>
<gene>
    <name evidence="4" type="ORF">CRD36_12865</name>
</gene>
<dbReference type="CDD" id="cd00564">
    <property type="entry name" value="TMP_TenI"/>
    <property type="match status" value="1"/>
</dbReference>
<sequence length="245" mass="25695">MSVAGRPASAAARRILFSTASSLLVKVCVLVYAAVMQDQDATLSDIARRLNQDYGGPQDMPVAFFITDATAVPDPAAVIAALPRDAAVIFRDYDHPHRADLGYHLRQLCRDKGVRFLVAGDRDLAETLMADGVHLPEVAMARAGDLRRQCPDYLITAACHDSAAAARAGGLPIDALLAAPTFPTQSHPETFKAPQTTLGVAGLKPLVAASSLPVYALGGITKKNARQLRGTGVAGIAAIRGFGVA</sequence>
<dbReference type="SUPFAM" id="SSF51391">
    <property type="entry name" value="Thiamin phosphate synthase"/>
    <property type="match status" value="1"/>
</dbReference>
<dbReference type="PANTHER" id="PTHR20857:SF23">
    <property type="entry name" value="THIAMINE BIOSYNTHETIC BIFUNCTIONAL ENZYME"/>
    <property type="match status" value="1"/>
</dbReference>
<dbReference type="InterPro" id="IPR036206">
    <property type="entry name" value="ThiamineP_synth_sf"/>
</dbReference>
<dbReference type="InterPro" id="IPR013785">
    <property type="entry name" value="Aldolase_TIM"/>
</dbReference>
<evidence type="ECO:0000256" key="1">
    <source>
        <dbReference type="ARBA" id="ARBA00004948"/>
    </source>
</evidence>
<dbReference type="GO" id="GO:0009228">
    <property type="term" value="P:thiamine biosynthetic process"/>
    <property type="evidence" value="ECO:0007669"/>
    <property type="project" value="UniProtKB-KW"/>
</dbReference>
<dbReference type="InParanoid" id="A0A2G4YP65"/>
<evidence type="ECO:0000256" key="2">
    <source>
        <dbReference type="ARBA" id="ARBA00022977"/>
    </source>
</evidence>
<dbReference type="InterPro" id="IPR022998">
    <property type="entry name" value="ThiamineP_synth_TenI"/>
</dbReference>
<dbReference type="GO" id="GO:0005737">
    <property type="term" value="C:cytoplasm"/>
    <property type="evidence" value="ECO:0007669"/>
    <property type="project" value="TreeGrafter"/>
</dbReference>
<feature type="domain" description="Thiamine phosphate synthase/TenI" evidence="3">
    <location>
        <begin position="65"/>
        <end position="241"/>
    </location>
</feature>
<dbReference type="OrthoDB" id="8446047at2"/>
<protein>
    <submittedName>
        <fullName evidence="4">Thiamine monophosphate synthase</fullName>
    </submittedName>
</protein>
<organism evidence="4 5">
    <name type="scientific">Paremcibacter congregatus</name>
    <dbReference type="NCBI Taxonomy" id="2043170"/>
    <lineage>
        <taxon>Bacteria</taxon>
        <taxon>Pseudomonadati</taxon>
        <taxon>Pseudomonadota</taxon>
        <taxon>Alphaproteobacteria</taxon>
        <taxon>Emcibacterales</taxon>
        <taxon>Emcibacteraceae</taxon>
        <taxon>Paremcibacter</taxon>
    </lineage>
</organism>
<dbReference type="GO" id="GO:0004789">
    <property type="term" value="F:thiamine-phosphate diphosphorylase activity"/>
    <property type="evidence" value="ECO:0007669"/>
    <property type="project" value="TreeGrafter"/>
</dbReference>
<evidence type="ECO:0000259" key="3">
    <source>
        <dbReference type="Pfam" id="PF02581"/>
    </source>
</evidence>
<evidence type="ECO:0000313" key="4">
    <source>
        <dbReference type="EMBL" id="PHZ84087.1"/>
    </source>
</evidence>
<dbReference type="Pfam" id="PF02581">
    <property type="entry name" value="TMP-TENI"/>
    <property type="match status" value="1"/>
</dbReference>
<name>A0A2G4YP65_9PROT</name>
<keyword evidence="2" id="KW-0784">Thiamine biosynthesis</keyword>
<evidence type="ECO:0000313" key="5">
    <source>
        <dbReference type="Proteomes" id="UP000229730"/>
    </source>
</evidence>
<dbReference type="EMBL" id="PDEM01000025">
    <property type="protein sequence ID" value="PHZ84087.1"/>
    <property type="molecule type" value="Genomic_DNA"/>
</dbReference>
<dbReference type="AlphaFoldDB" id="A0A2G4YP65"/>
<dbReference type="PANTHER" id="PTHR20857">
    <property type="entry name" value="THIAMINE-PHOSPHATE PYROPHOSPHORYLASE"/>
    <property type="match status" value="1"/>
</dbReference>
<comment type="pathway">
    <text evidence="1">Cofactor biosynthesis; thiamine diphosphate biosynthesis.</text>
</comment>
<comment type="caution">
    <text evidence="4">The sequence shown here is derived from an EMBL/GenBank/DDBJ whole genome shotgun (WGS) entry which is preliminary data.</text>
</comment>